<accession>A0A8X8YII3</accession>
<evidence type="ECO:0000313" key="3">
    <source>
        <dbReference type="EMBL" id="KAG6433388.1"/>
    </source>
</evidence>
<name>A0A8X8YII3_SALSN</name>
<dbReference type="Proteomes" id="UP000298416">
    <property type="component" value="Unassembled WGS sequence"/>
</dbReference>
<dbReference type="Pfam" id="PF00226">
    <property type="entry name" value="DnaJ"/>
    <property type="match status" value="1"/>
</dbReference>
<dbReference type="CDD" id="cd06257">
    <property type="entry name" value="DnaJ"/>
    <property type="match status" value="1"/>
</dbReference>
<reference evidence="3" key="1">
    <citation type="submission" date="2018-01" db="EMBL/GenBank/DDBJ databases">
        <authorList>
            <person name="Mao J.F."/>
        </authorList>
    </citation>
    <scope>NUCLEOTIDE SEQUENCE</scope>
    <source>
        <strain evidence="3">Huo1</strain>
        <tissue evidence="3">Leaf</tissue>
    </source>
</reference>
<protein>
    <recommendedName>
        <fullName evidence="2">J domain-containing protein</fullName>
    </recommendedName>
</protein>
<dbReference type="PANTHER" id="PTHR43948">
    <property type="entry name" value="DNAJ HOMOLOG SUBFAMILY B"/>
    <property type="match status" value="1"/>
</dbReference>
<comment type="caution">
    <text evidence="3">The sequence shown here is derived from an EMBL/GenBank/DDBJ whole genome shotgun (WGS) entry which is preliminary data.</text>
</comment>
<dbReference type="PROSITE" id="PS50076">
    <property type="entry name" value="DNAJ_2"/>
    <property type="match status" value="1"/>
</dbReference>
<dbReference type="Gene3D" id="1.10.287.110">
    <property type="entry name" value="DnaJ domain"/>
    <property type="match status" value="1"/>
</dbReference>
<proteinExistence type="predicted"/>
<keyword evidence="1" id="KW-0812">Transmembrane</keyword>
<dbReference type="EMBL" id="PNBA02000002">
    <property type="protein sequence ID" value="KAG6433388.1"/>
    <property type="molecule type" value="Genomic_DNA"/>
</dbReference>
<gene>
    <name evidence="3" type="ORF">SASPL_105001</name>
</gene>
<dbReference type="GO" id="GO:0005737">
    <property type="term" value="C:cytoplasm"/>
    <property type="evidence" value="ECO:0007669"/>
    <property type="project" value="TreeGrafter"/>
</dbReference>
<feature type="domain" description="J" evidence="2">
    <location>
        <begin position="5"/>
        <end position="74"/>
    </location>
</feature>
<dbReference type="InterPro" id="IPR036869">
    <property type="entry name" value="J_dom_sf"/>
</dbReference>
<dbReference type="InterPro" id="IPR001623">
    <property type="entry name" value="DnaJ_domain"/>
</dbReference>
<dbReference type="GO" id="GO:0005634">
    <property type="term" value="C:nucleus"/>
    <property type="evidence" value="ECO:0007669"/>
    <property type="project" value="TreeGrafter"/>
</dbReference>
<dbReference type="GO" id="GO:0051087">
    <property type="term" value="F:protein-folding chaperone binding"/>
    <property type="evidence" value="ECO:0007669"/>
    <property type="project" value="TreeGrafter"/>
</dbReference>
<keyword evidence="1" id="KW-1133">Transmembrane helix</keyword>
<organism evidence="3">
    <name type="scientific">Salvia splendens</name>
    <name type="common">Scarlet sage</name>
    <dbReference type="NCBI Taxonomy" id="180675"/>
    <lineage>
        <taxon>Eukaryota</taxon>
        <taxon>Viridiplantae</taxon>
        <taxon>Streptophyta</taxon>
        <taxon>Embryophyta</taxon>
        <taxon>Tracheophyta</taxon>
        <taxon>Spermatophyta</taxon>
        <taxon>Magnoliopsida</taxon>
        <taxon>eudicotyledons</taxon>
        <taxon>Gunneridae</taxon>
        <taxon>Pentapetalae</taxon>
        <taxon>asterids</taxon>
        <taxon>lamiids</taxon>
        <taxon>Lamiales</taxon>
        <taxon>Lamiaceae</taxon>
        <taxon>Nepetoideae</taxon>
        <taxon>Mentheae</taxon>
        <taxon>Salviinae</taxon>
        <taxon>Salvia</taxon>
        <taxon>Salvia subgen. Calosphace</taxon>
        <taxon>core Calosphace</taxon>
    </lineage>
</organism>
<sequence>MQNDEAKIVLGFPPNSVPSQSQIKSAYRRKVWETHPDRFPPQLKAQADSNFKLLSEAYTLLNSSGYEMKVDLNSAPRELVFWYNGNLERGSRRRAPTASPYYSKVVRSGVPNSKGGRGSMRAASAPFLLIIFGALALGGSTASRYGIGMGLIKDRRRLIPVSIPFSHELQPMYN</sequence>
<reference evidence="3" key="2">
    <citation type="submission" date="2020-08" db="EMBL/GenBank/DDBJ databases">
        <title>Plant Genome Project.</title>
        <authorList>
            <person name="Zhang R.-G."/>
        </authorList>
    </citation>
    <scope>NUCLEOTIDE SEQUENCE</scope>
    <source>
        <strain evidence="3">Huo1</strain>
        <tissue evidence="3">Leaf</tissue>
    </source>
</reference>
<dbReference type="SMART" id="SM00271">
    <property type="entry name" value="DnaJ"/>
    <property type="match status" value="1"/>
</dbReference>
<evidence type="ECO:0000256" key="1">
    <source>
        <dbReference type="SAM" id="Phobius"/>
    </source>
</evidence>
<feature type="transmembrane region" description="Helical" evidence="1">
    <location>
        <begin position="127"/>
        <end position="147"/>
    </location>
</feature>
<evidence type="ECO:0000259" key="2">
    <source>
        <dbReference type="PROSITE" id="PS50076"/>
    </source>
</evidence>
<evidence type="ECO:0000313" key="4">
    <source>
        <dbReference type="Proteomes" id="UP000298416"/>
    </source>
</evidence>
<dbReference type="AlphaFoldDB" id="A0A8X8YII3"/>
<dbReference type="GO" id="GO:0044183">
    <property type="term" value="F:protein folding chaperone"/>
    <property type="evidence" value="ECO:0007669"/>
    <property type="project" value="TreeGrafter"/>
</dbReference>
<dbReference type="SUPFAM" id="SSF46565">
    <property type="entry name" value="Chaperone J-domain"/>
    <property type="match status" value="1"/>
</dbReference>
<dbReference type="GO" id="GO:0051082">
    <property type="term" value="F:unfolded protein binding"/>
    <property type="evidence" value="ECO:0007669"/>
    <property type="project" value="TreeGrafter"/>
</dbReference>
<keyword evidence="4" id="KW-1185">Reference proteome</keyword>
<keyword evidence="1" id="KW-0472">Membrane</keyword>
<dbReference type="PANTHER" id="PTHR43948:SF14">
    <property type="entry name" value="PROTEIN DNAJ, PUTATIVE-RELATED"/>
    <property type="match status" value="1"/>
</dbReference>